<protein>
    <submittedName>
        <fullName evidence="2">Uncharacterized protein</fullName>
    </submittedName>
</protein>
<name>A0A285SL92_9BACL</name>
<dbReference type="EMBL" id="OBMQ01000005">
    <property type="protein sequence ID" value="SOC08497.1"/>
    <property type="molecule type" value="Genomic_DNA"/>
</dbReference>
<evidence type="ECO:0000313" key="2">
    <source>
        <dbReference type="EMBL" id="SOC08497.1"/>
    </source>
</evidence>
<evidence type="ECO:0000256" key="1">
    <source>
        <dbReference type="SAM" id="Phobius"/>
    </source>
</evidence>
<keyword evidence="3" id="KW-1185">Reference proteome</keyword>
<reference evidence="3" key="1">
    <citation type="submission" date="2017-08" db="EMBL/GenBank/DDBJ databases">
        <authorList>
            <person name="Varghese N."/>
            <person name="Submissions S."/>
        </authorList>
    </citation>
    <scope>NUCLEOTIDE SEQUENCE [LARGE SCALE GENOMIC DNA]</scope>
    <source>
        <strain evidence="3">JC22</strain>
    </source>
</reference>
<keyword evidence="1" id="KW-0812">Transmembrane</keyword>
<feature type="transmembrane region" description="Helical" evidence="1">
    <location>
        <begin position="7"/>
        <end position="26"/>
    </location>
</feature>
<accession>A0A285SL92</accession>
<dbReference type="AlphaFoldDB" id="A0A285SL92"/>
<evidence type="ECO:0000313" key="3">
    <source>
        <dbReference type="Proteomes" id="UP000219636"/>
    </source>
</evidence>
<keyword evidence="1" id="KW-1133">Transmembrane helix</keyword>
<sequence length="46" mass="5434">MNLKKKWILLSIVIIILIAGFLDIKYQGLFYQILPDSLQSYLMDLF</sequence>
<organism evidence="2 3">
    <name type="scientific">Ureibacillus xyleni</name>
    <dbReference type="NCBI Taxonomy" id="614648"/>
    <lineage>
        <taxon>Bacteria</taxon>
        <taxon>Bacillati</taxon>
        <taxon>Bacillota</taxon>
        <taxon>Bacilli</taxon>
        <taxon>Bacillales</taxon>
        <taxon>Caryophanaceae</taxon>
        <taxon>Ureibacillus</taxon>
    </lineage>
</organism>
<dbReference type="Proteomes" id="UP000219636">
    <property type="component" value="Unassembled WGS sequence"/>
</dbReference>
<proteinExistence type="predicted"/>
<gene>
    <name evidence="2" type="ORF">SAMN05880501_10592</name>
</gene>
<keyword evidence="1" id="KW-0472">Membrane</keyword>